<dbReference type="STRING" id="223184.AS25_06225"/>
<evidence type="ECO:0008006" key="5">
    <source>
        <dbReference type="Google" id="ProtNLM"/>
    </source>
</evidence>
<dbReference type="RefSeq" id="WP_035963546.1">
    <property type="nucleotide sequence ID" value="NZ_JROM01000021.1"/>
</dbReference>
<feature type="compositionally biased region" description="Low complexity" evidence="1">
    <location>
        <begin position="18"/>
        <end position="28"/>
    </location>
</feature>
<gene>
    <name evidence="3" type="ORF">AS25_06225</name>
</gene>
<comment type="caution">
    <text evidence="3">The sequence shown here is derived from an EMBL/GenBank/DDBJ whole genome shotgun (WGS) entry which is preliminary data.</text>
</comment>
<name>A0A0B0D924_9MICC</name>
<evidence type="ECO:0000313" key="4">
    <source>
        <dbReference type="Proteomes" id="UP000030664"/>
    </source>
</evidence>
<dbReference type="AlphaFoldDB" id="A0A0B0D924"/>
<feature type="transmembrane region" description="Helical" evidence="2">
    <location>
        <begin position="79"/>
        <end position="104"/>
    </location>
</feature>
<keyword evidence="2" id="KW-0812">Transmembrane</keyword>
<feature type="region of interest" description="Disordered" evidence="1">
    <location>
        <begin position="168"/>
        <end position="203"/>
    </location>
</feature>
<dbReference type="EMBL" id="JROM01000021">
    <property type="protein sequence ID" value="KHE74431.1"/>
    <property type="molecule type" value="Genomic_DNA"/>
</dbReference>
<dbReference type="InterPro" id="IPR009937">
    <property type="entry name" value="Phage_holin_3_6"/>
</dbReference>
<reference evidence="3 4" key="1">
    <citation type="submission" date="2014-09" db="EMBL/GenBank/DDBJ databases">
        <title>High-quality draft genome sequence of Kocuria marina SO9-6, an actinobacterium isolated from a copper mine.</title>
        <authorList>
            <person name="Castro D.B."/>
            <person name="Pereira L.B."/>
            <person name="Silva M.V."/>
            <person name="Silva B.P."/>
            <person name="Zanardi B.R."/>
            <person name="Carlos C."/>
            <person name="Belgini D.R."/>
            <person name="Limache E.G."/>
            <person name="Lacerda G.V."/>
            <person name="Nery M.B."/>
            <person name="Gomes M.B."/>
            <person name="Souza S."/>
            <person name="Silva T.M."/>
            <person name="Rodrigues V.D."/>
            <person name="Paulino L.C."/>
            <person name="Vicentini R."/>
            <person name="Ferraz L.F."/>
            <person name="Ottoboni L.M."/>
        </authorList>
    </citation>
    <scope>NUCLEOTIDE SEQUENCE [LARGE SCALE GENOMIC DNA]</scope>
    <source>
        <strain evidence="3 4">SO9-6</strain>
    </source>
</reference>
<feature type="region of interest" description="Disordered" evidence="1">
    <location>
        <begin position="1"/>
        <end position="35"/>
    </location>
</feature>
<dbReference type="Proteomes" id="UP000030664">
    <property type="component" value="Unassembled WGS sequence"/>
</dbReference>
<dbReference type="eggNOG" id="ENOG5032ZKH">
    <property type="taxonomic scope" value="Bacteria"/>
</dbReference>
<keyword evidence="2" id="KW-0472">Membrane</keyword>
<feature type="transmembrane region" description="Helical" evidence="2">
    <location>
        <begin position="110"/>
        <end position="136"/>
    </location>
</feature>
<evidence type="ECO:0000256" key="2">
    <source>
        <dbReference type="SAM" id="Phobius"/>
    </source>
</evidence>
<dbReference type="Pfam" id="PF07332">
    <property type="entry name" value="Phage_holin_3_6"/>
    <property type="match status" value="1"/>
</dbReference>
<evidence type="ECO:0000256" key="1">
    <source>
        <dbReference type="SAM" id="MobiDB-lite"/>
    </source>
</evidence>
<keyword evidence="2" id="KW-1133">Transmembrane helix</keyword>
<feature type="compositionally biased region" description="Basic and acidic residues" evidence="1">
    <location>
        <begin position="168"/>
        <end position="187"/>
    </location>
</feature>
<evidence type="ECO:0000313" key="3">
    <source>
        <dbReference type="EMBL" id="KHE74431.1"/>
    </source>
</evidence>
<sequence length="303" mass="32493">MSHAVGPNSGHSSGGTGHSSSHTGHSSGARTRTTTKPGAASIMDVVKVFARLLPKQLKDEAQLAFLELKEKGIKMGVGAALAVVGLVFLGLAVIALIGAAIAGLSHVMPAWLAALLLALLFLIILAVLALIGIAKIKSALPLMPKKAIFGLRYDLGVVKEGSAYNEGRVQREMNEAEQKKQREKEEAANDPNQVKPVKPTEEQLRHRLKLRREHLKSLRDDAQNRADSVQAATQGFVDRTQRTFTETQESVKQTFASKGGSQGVRPAGSMSAQDVLSERWQPLAVAVAAGSAFLVFLRKLLKK</sequence>
<organism evidence="3 4">
    <name type="scientific">Kocuria marina</name>
    <dbReference type="NCBI Taxonomy" id="223184"/>
    <lineage>
        <taxon>Bacteria</taxon>
        <taxon>Bacillati</taxon>
        <taxon>Actinomycetota</taxon>
        <taxon>Actinomycetes</taxon>
        <taxon>Micrococcales</taxon>
        <taxon>Micrococcaceae</taxon>
        <taxon>Kocuria</taxon>
    </lineage>
</organism>
<protein>
    <recommendedName>
        <fullName evidence="5">Phage holin family protein</fullName>
    </recommendedName>
</protein>
<accession>A0A0B0D924</accession>
<proteinExistence type="predicted"/>